<evidence type="ECO:0000313" key="2">
    <source>
        <dbReference type="Proteomes" id="UP000634229"/>
    </source>
</evidence>
<dbReference type="RefSeq" id="WP_201875291.1">
    <property type="nucleotide sequence ID" value="NZ_JAERRF010000007.1"/>
</dbReference>
<sequence>MTGMERVEHLRVVVVVVVVDAGAEVGGVWRDNTCPGCACDIPSHLYSLSFAPNPHWTQSFSQAAGDPRLSAPDRT</sequence>
<name>A0ABS1NCU6_9ACTN</name>
<dbReference type="Proteomes" id="UP000634229">
    <property type="component" value="Unassembled WGS sequence"/>
</dbReference>
<gene>
    <name evidence="1" type="ORF">JK363_14585</name>
</gene>
<comment type="caution">
    <text evidence="1">The sequence shown here is derived from an EMBL/GenBank/DDBJ whole genome shotgun (WGS) entry which is preliminary data.</text>
</comment>
<dbReference type="PANTHER" id="PTHR42877:SF4">
    <property type="entry name" value="FAD_NAD(P)-BINDING DOMAIN-CONTAINING PROTEIN-RELATED"/>
    <property type="match status" value="1"/>
</dbReference>
<evidence type="ECO:0008006" key="3">
    <source>
        <dbReference type="Google" id="ProtNLM"/>
    </source>
</evidence>
<protein>
    <recommendedName>
        <fullName evidence="3">Secreted protein</fullName>
    </recommendedName>
</protein>
<dbReference type="Gene3D" id="3.50.50.60">
    <property type="entry name" value="FAD/NAD(P)-binding domain"/>
    <property type="match status" value="1"/>
</dbReference>
<organism evidence="1 2">
    <name type="scientific">Streptomyces coffeae</name>
    <dbReference type="NCBI Taxonomy" id="621382"/>
    <lineage>
        <taxon>Bacteria</taxon>
        <taxon>Bacillati</taxon>
        <taxon>Actinomycetota</taxon>
        <taxon>Actinomycetes</taxon>
        <taxon>Kitasatosporales</taxon>
        <taxon>Streptomycetaceae</taxon>
        <taxon>Streptomyces</taxon>
    </lineage>
</organism>
<reference evidence="1 2" key="1">
    <citation type="submission" date="2021-01" db="EMBL/GenBank/DDBJ databases">
        <title>WGS of actinomycetes isolated from Thailand.</title>
        <authorList>
            <person name="Thawai C."/>
        </authorList>
    </citation>
    <scope>NUCLEOTIDE SEQUENCE [LARGE SCALE GENOMIC DNA]</scope>
    <source>
        <strain evidence="1 2">CA1R205</strain>
    </source>
</reference>
<dbReference type="SUPFAM" id="SSF51905">
    <property type="entry name" value="FAD/NAD(P)-binding domain"/>
    <property type="match status" value="1"/>
</dbReference>
<dbReference type="InterPro" id="IPR051209">
    <property type="entry name" value="FAD-bind_Monooxygenase_sf"/>
</dbReference>
<accession>A0ABS1NCU6</accession>
<keyword evidence="2" id="KW-1185">Reference proteome</keyword>
<dbReference type="EMBL" id="JAERRF010000007">
    <property type="protein sequence ID" value="MBL1097878.1"/>
    <property type="molecule type" value="Genomic_DNA"/>
</dbReference>
<dbReference type="InterPro" id="IPR036188">
    <property type="entry name" value="FAD/NAD-bd_sf"/>
</dbReference>
<dbReference type="PANTHER" id="PTHR42877">
    <property type="entry name" value="L-ORNITHINE N(5)-MONOOXYGENASE-RELATED"/>
    <property type="match status" value="1"/>
</dbReference>
<proteinExistence type="predicted"/>
<evidence type="ECO:0000313" key="1">
    <source>
        <dbReference type="EMBL" id="MBL1097878.1"/>
    </source>
</evidence>